<evidence type="ECO:0000313" key="2">
    <source>
        <dbReference type="Proteomes" id="UP000094271"/>
    </source>
</evidence>
<dbReference type="AlphaFoldDB" id="A0A1E3UH06"/>
<dbReference type="InterPro" id="IPR027417">
    <property type="entry name" value="P-loop_NTPase"/>
</dbReference>
<dbReference type="Pfam" id="PF13238">
    <property type="entry name" value="AAA_18"/>
    <property type="match status" value="1"/>
</dbReference>
<organism evidence="1 2">
    <name type="scientific">Eisenbergiella tayi</name>
    <dbReference type="NCBI Taxonomy" id="1432052"/>
    <lineage>
        <taxon>Bacteria</taxon>
        <taxon>Bacillati</taxon>
        <taxon>Bacillota</taxon>
        <taxon>Clostridia</taxon>
        <taxon>Lachnospirales</taxon>
        <taxon>Lachnospiraceae</taxon>
        <taxon>Eisenbergiella</taxon>
    </lineage>
</organism>
<comment type="caution">
    <text evidence="1">The sequence shown here is derived from an EMBL/GenBank/DDBJ whole genome shotgun (WGS) entry which is preliminary data.</text>
</comment>
<dbReference type="Gene3D" id="3.40.50.300">
    <property type="entry name" value="P-loop containing nucleotide triphosphate hydrolases"/>
    <property type="match status" value="1"/>
</dbReference>
<evidence type="ECO:0000313" key="1">
    <source>
        <dbReference type="EMBL" id="ODR49200.1"/>
    </source>
</evidence>
<dbReference type="EMBL" id="MEHA01000014">
    <property type="protein sequence ID" value="ODR49200.1"/>
    <property type="molecule type" value="Genomic_DNA"/>
</dbReference>
<reference evidence="1 2" key="1">
    <citation type="submission" date="2016-08" db="EMBL/GenBank/DDBJ databases">
        <authorList>
            <person name="Seilhamer J.J."/>
        </authorList>
    </citation>
    <scope>NUCLEOTIDE SEQUENCE [LARGE SCALE GENOMIC DNA]</scope>
    <source>
        <strain evidence="1 2">NML150140-1</strain>
    </source>
</reference>
<evidence type="ECO:0008006" key="3">
    <source>
        <dbReference type="Google" id="ProtNLM"/>
    </source>
</evidence>
<dbReference type="SUPFAM" id="SSF52540">
    <property type="entry name" value="P-loop containing nucleoside triphosphate hydrolases"/>
    <property type="match status" value="1"/>
</dbReference>
<dbReference type="Proteomes" id="UP000094271">
    <property type="component" value="Unassembled WGS sequence"/>
</dbReference>
<gene>
    <name evidence="1" type="ORF">BEI59_19025</name>
</gene>
<protein>
    <recommendedName>
        <fullName evidence="3">AAA family ATPase</fullName>
    </recommendedName>
</protein>
<sequence>MAGSIDSHIGEERIEMEPNKKLPLFIVSGASGVGKTTMCEILFRRETKYIVMESDILWKEEFNTPEDNYRKFRELWMTMCANISQSGLPVVLCGCGIPEQFEVCEARKYFTDLHYLALVCDTEALETRMRKGRGIADEGWIQSSVSFNEWLQKNAQNTSPAITLINTTNLTPEETAGKAEEWITGILTNE</sequence>
<name>A0A1E3UH06_9FIRM</name>
<accession>A0A1E3UH06</accession>
<proteinExistence type="predicted"/>